<evidence type="ECO:0000259" key="12">
    <source>
        <dbReference type="PROSITE" id="PS50214"/>
    </source>
</evidence>
<evidence type="ECO:0000256" key="9">
    <source>
        <dbReference type="SAM" id="MobiDB-lite"/>
    </source>
</evidence>
<dbReference type="SMART" id="SM00608">
    <property type="entry name" value="ACR"/>
    <property type="match status" value="1"/>
</dbReference>
<dbReference type="CDD" id="cd04269">
    <property type="entry name" value="ZnMc_adamalysin_II_like"/>
    <property type="match status" value="1"/>
</dbReference>
<feature type="compositionally biased region" description="Basic residues" evidence="9">
    <location>
        <begin position="1203"/>
        <end position="1226"/>
    </location>
</feature>
<dbReference type="PROSITE" id="PS00427">
    <property type="entry name" value="DISINTEGRIN_1"/>
    <property type="match status" value="1"/>
</dbReference>
<dbReference type="PRINTS" id="PR00289">
    <property type="entry name" value="DISINTEGRIN"/>
</dbReference>
<evidence type="ECO:0000256" key="3">
    <source>
        <dbReference type="ARBA" id="ARBA00022989"/>
    </source>
</evidence>
<evidence type="ECO:0000256" key="2">
    <source>
        <dbReference type="ARBA" id="ARBA00022692"/>
    </source>
</evidence>
<dbReference type="InterPro" id="IPR001590">
    <property type="entry name" value="Peptidase_M12B"/>
</dbReference>
<feature type="binding site" evidence="8">
    <location>
        <position position="433"/>
    </location>
    <ligand>
        <name>Zn(2+)</name>
        <dbReference type="ChEBI" id="CHEBI:29105"/>
        <note>catalytic</note>
    </ligand>
</feature>
<evidence type="ECO:0000313" key="15">
    <source>
        <dbReference type="Proteomes" id="UP000183832"/>
    </source>
</evidence>
<evidence type="ECO:0000256" key="7">
    <source>
        <dbReference type="PROSITE-ProRule" id="PRU00076"/>
    </source>
</evidence>
<dbReference type="PANTHER" id="PTHR11905:SF237">
    <property type="entry name" value="MIND-MELD, ISOFORM J"/>
    <property type="match status" value="1"/>
</dbReference>
<dbReference type="EMBL" id="CVRI01000054">
    <property type="protein sequence ID" value="CRK99996.1"/>
    <property type="molecule type" value="Genomic_DNA"/>
</dbReference>
<keyword evidence="3 10" id="KW-1133">Transmembrane helix</keyword>
<feature type="compositionally biased region" description="Low complexity" evidence="9">
    <location>
        <begin position="1076"/>
        <end position="1087"/>
    </location>
</feature>
<gene>
    <name evidence="14" type="ORF">CLUMA_CG013286</name>
</gene>
<dbReference type="PROSITE" id="PS50026">
    <property type="entry name" value="EGF_3"/>
    <property type="match status" value="1"/>
</dbReference>
<feature type="compositionally biased region" description="Low complexity" evidence="9">
    <location>
        <begin position="1139"/>
        <end position="1148"/>
    </location>
</feature>
<dbReference type="InterPro" id="IPR024079">
    <property type="entry name" value="MetalloPept_cat_dom_sf"/>
</dbReference>
<keyword evidence="15" id="KW-1185">Reference proteome</keyword>
<dbReference type="Pfam" id="PF23106">
    <property type="entry name" value="EGF_Teneurin"/>
    <property type="match status" value="1"/>
</dbReference>
<dbReference type="OrthoDB" id="5951731at2759"/>
<dbReference type="SUPFAM" id="SSF55486">
    <property type="entry name" value="Metalloproteases ('zincins'), catalytic domain"/>
    <property type="match status" value="1"/>
</dbReference>
<dbReference type="InterPro" id="IPR001762">
    <property type="entry name" value="Disintegrin_dom"/>
</dbReference>
<dbReference type="Pfam" id="PF00200">
    <property type="entry name" value="Disintegrin"/>
    <property type="match status" value="1"/>
</dbReference>
<feature type="domain" description="Disintegrin" evidence="12">
    <location>
        <begin position="527"/>
        <end position="615"/>
    </location>
</feature>
<comment type="subcellular location">
    <subcellularLocation>
        <location evidence="1">Membrane</location>
        <topology evidence="1">Single-pass type I membrane protein</topology>
    </subcellularLocation>
</comment>
<feature type="transmembrane region" description="Helical" evidence="10">
    <location>
        <begin position="848"/>
        <end position="869"/>
    </location>
</feature>
<organism evidence="14 15">
    <name type="scientific">Clunio marinus</name>
    <dbReference type="NCBI Taxonomy" id="568069"/>
    <lineage>
        <taxon>Eukaryota</taxon>
        <taxon>Metazoa</taxon>
        <taxon>Ecdysozoa</taxon>
        <taxon>Arthropoda</taxon>
        <taxon>Hexapoda</taxon>
        <taxon>Insecta</taxon>
        <taxon>Pterygota</taxon>
        <taxon>Neoptera</taxon>
        <taxon>Endopterygota</taxon>
        <taxon>Diptera</taxon>
        <taxon>Nematocera</taxon>
        <taxon>Chironomoidea</taxon>
        <taxon>Chironomidae</taxon>
        <taxon>Clunio</taxon>
    </lineage>
</organism>
<evidence type="ECO:0000256" key="5">
    <source>
        <dbReference type="ARBA" id="ARBA00023157"/>
    </source>
</evidence>
<feature type="disulfide bond" evidence="7">
    <location>
        <begin position="798"/>
        <end position="807"/>
    </location>
</feature>
<sequence>MLLGMKRLIMMLFLKKSKLQLHKSFQVLIVFIVSMENLFQNCYGTSVDGISLQFNKREADYTLDDSFWNEESPVGEVERLLKEYRQNQELVRKIGGHFYQIIYPVQLRHHEKMGISTREVGGSKGGGNSYTGRGRSRTGKHFHRTSLLIKAFNHKFRLDLELNTQLLAPNIQQKHILPSGYPHDSHREIEHCYYHGTVKDYPGASAAFHTCNGVSGVIHVGNETFVIHPFYGGDLSQKHPHVIFEARTKQNKGCANSGNLEWRNPRRQQHLTGFVEKQDANGAGRYKRDVRDATKYIETAIIIDKAMFDKRNGSTRAEVVHDAIQVANIADLYFRTLNTRVSVVYIETWQGQNQAQIDSGKDISKAISSFNDYTSRKLFKIDKDTTQLLTGENFSGGEAGMSVPETVCTAKAVGISVDINTYEPHLLAGTMAHMIGHNIGMGHDDNRKKNFFLLVSISIVFIYNFLLTGEECYCRDWHGCIMAQSIIGLENVQPYKFSECSRSDYIDALRIGHGLCLLNKPNELEVRRNCGNGIVEDGEECDCGSFEECSKKDPCCDPITCKLIKEAECASGACCDNCQLRQPGYICRDAFNECDLPEVCTGESGQCPTDVYKKNGSPCGVGASGMEKATGYCFNGVCPTLNAQCEKIWGYGGSAADKQCYEQFNSKGSMNGHCGMDNAGHYIKCDPENVQCGSLQCKEGDHQPIIDGMDQLFSRTIISIRGAEYECKATSGTIEISTEFPEHGLVRDGTPCGENLVCVNQTCVSLFPYIDTSKCPTNHNNVECTGNGVCTNMNKCHCNFGWTGSDCSIESTITSTIPAIVTITQDPSIKMERKETPYENYHGSNTGFLVGVLVSVVSGVFLTFALVALCYRSSVVHKNITLCLRRKTTRLKYDPPYVKKPMAKYVTTANANHHSVEEMSLDGSNKLMFNNQNQFGPQKLQIRRMTATGTDEDPLHAVGNNAVSDVERTLKSLNGYHEDILEALRNAASSHRSSGNTPSGSISEEILRKTLQECAAGTLGYEYKRSSSKNSSRENICDNNAQLNAMLGDVSGSLLHHHRSQQQLHQPQLQQPPNPQQSMQPQPSQQQINPEEEVGPLRIRNLEDLIRQLEHHSSRHMSPSGSEDIRMSETEADRHYRLESSAACSESSHGSNQHLSQKPSTMLQSSYSSRCRPRSSDDENRFVYGRYRPTNNRHQPHSPHQFSHTHHSHAHHSSHGHSSHHSSHTHLHQDEEGIYESADPRERNSLDIRDVNDSESDDFIQAQQQLARWASEDVVSVVVMESDSSAVGPSQVATTQNLHPNVTQLGQTIGIGNGLGAIASRTDYYPSPPSTTETESSGSVMAQHHQQQQPRRGVIDVNGGPQEITGRFPEYKPEYKH</sequence>
<dbReference type="PANTHER" id="PTHR11905">
    <property type="entry name" value="ADAM A DISINTEGRIN AND METALLOPROTEASE DOMAIN"/>
    <property type="match status" value="1"/>
</dbReference>
<accession>A0A1J1IKC7</accession>
<feature type="transmembrane region" description="Helical" evidence="10">
    <location>
        <begin position="451"/>
        <end position="467"/>
    </location>
</feature>
<feature type="region of interest" description="Disordered" evidence="9">
    <location>
        <begin position="1139"/>
        <end position="1242"/>
    </location>
</feature>
<feature type="domain" description="Peptidase M12B" evidence="13">
    <location>
        <begin position="295"/>
        <end position="521"/>
    </location>
</feature>
<evidence type="ECO:0000313" key="14">
    <source>
        <dbReference type="EMBL" id="CRK99996.1"/>
    </source>
</evidence>
<dbReference type="InterPro" id="IPR002870">
    <property type="entry name" value="Peptidase_M12B_N"/>
</dbReference>
<feature type="disulfide bond" evidence="6">
    <location>
        <begin position="587"/>
        <end position="607"/>
    </location>
</feature>
<dbReference type="InterPro" id="IPR006586">
    <property type="entry name" value="ADAM_Cys-rich"/>
</dbReference>
<evidence type="ECO:0000256" key="4">
    <source>
        <dbReference type="ARBA" id="ARBA00023136"/>
    </source>
</evidence>
<feature type="compositionally biased region" description="Polar residues" evidence="9">
    <location>
        <begin position="1338"/>
        <end position="1350"/>
    </location>
</feature>
<proteinExistence type="predicted"/>
<dbReference type="Gene3D" id="4.10.70.10">
    <property type="entry name" value="Disintegrin domain"/>
    <property type="match status" value="1"/>
</dbReference>
<keyword evidence="2 10" id="KW-0812">Transmembrane</keyword>
<feature type="compositionally biased region" description="Polar residues" evidence="9">
    <location>
        <begin position="1149"/>
        <end position="1164"/>
    </location>
</feature>
<feature type="region of interest" description="Disordered" evidence="9">
    <location>
        <begin position="1056"/>
        <end position="1090"/>
    </location>
</feature>
<keyword evidence="8" id="KW-0479">Metal-binding</keyword>
<evidence type="ECO:0000259" key="11">
    <source>
        <dbReference type="PROSITE" id="PS50026"/>
    </source>
</evidence>
<dbReference type="Pfam" id="PF01421">
    <property type="entry name" value="Reprolysin"/>
    <property type="match status" value="1"/>
</dbReference>
<dbReference type="PROSITE" id="PS00022">
    <property type="entry name" value="EGF_1"/>
    <property type="match status" value="1"/>
</dbReference>
<keyword evidence="4 10" id="KW-0472">Membrane</keyword>
<name>A0A1J1IKC7_9DIPT</name>
<evidence type="ECO:0000259" key="13">
    <source>
        <dbReference type="PROSITE" id="PS50215"/>
    </source>
</evidence>
<dbReference type="STRING" id="568069.A0A1J1IKC7"/>
<dbReference type="Pfam" id="PF01562">
    <property type="entry name" value="Pep_M12B_propep"/>
    <property type="match status" value="1"/>
</dbReference>
<dbReference type="Pfam" id="PF08516">
    <property type="entry name" value="ADAM_CR"/>
    <property type="match status" value="1"/>
</dbReference>
<dbReference type="InterPro" id="IPR034027">
    <property type="entry name" value="Reprolysin_adamalysin"/>
</dbReference>
<dbReference type="GO" id="GO:0016020">
    <property type="term" value="C:membrane"/>
    <property type="evidence" value="ECO:0007669"/>
    <property type="project" value="UniProtKB-SubCell"/>
</dbReference>
<feature type="binding site" evidence="8">
    <location>
        <position position="437"/>
    </location>
    <ligand>
        <name>Zn(2+)</name>
        <dbReference type="ChEBI" id="CHEBI:29105"/>
        <note>catalytic</note>
    </ligand>
</feature>
<dbReference type="GO" id="GO:0006508">
    <property type="term" value="P:proteolysis"/>
    <property type="evidence" value="ECO:0007669"/>
    <property type="project" value="InterPro"/>
</dbReference>
<dbReference type="Proteomes" id="UP000183832">
    <property type="component" value="Unassembled WGS sequence"/>
</dbReference>
<dbReference type="InterPro" id="IPR018358">
    <property type="entry name" value="Disintegrin_CS"/>
</dbReference>
<dbReference type="Gene3D" id="2.10.25.10">
    <property type="entry name" value="Laminin"/>
    <property type="match status" value="1"/>
</dbReference>
<feature type="binding site" evidence="8">
    <location>
        <position position="443"/>
    </location>
    <ligand>
        <name>Zn(2+)</name>
        <dbReference type="ChEBI" id="CHEBI:29105"/>
        <note>catalytic</note>
    </ligand>
</feature>
<dbReference type="FunFam" id="4.10.70.10:FF:000001">
    <property type="entry name" value="Disintegrin and metalloproteinase domain-containing protein 22"/>
    <property type="match status" value="1"/>
</dbReference>
<dbReference type="GO" id="GO:0046872">
    <property type="term" value="F:metal ion binding"/>
    <property type="evidence" value="ECO:0007669"/>
    <property type="project" value="UniProtKB-KW"/>
</dbReference>
<dbReference type="InterPro" id="IPR000742">
    <property type="entry name" value="EGF"/>
</dbReference>
<dbReference type="SMART" id="SM00050">
    <property type="entry name" value="DISIN"/>
    <property type="match status" value="1"/>
</dbReference>
<feature type="region of interest" description="Disordered" evidence="9">
    <location>
        <begin position="1324"/>
        <end position="1377"/>
    </location>
</feature>
<dbReference type="PROSITE" id="PS50215">
    <property type="entry name" value="ADAM_MEPRO"/>
    <property type="match status" value="1"/>
</dbReference>
<dbReference type="FunFam" id="3.40.390.10:FF:000002">
    <property type="entry name" value="Disintegrin and metalloproteinase domain-containing protein 22"/>
    <property type="match status" value="1"/>
</dbReference>
<keyword evidence="7" id="KW-0245">EGF-like domain</keyword>
<evidence type="ECO:0000256" key="10">
    <source>
        <dbReference type="SAM" id="Phobius"/>
    </source>
</evidence>
<keyword evidence="8" id="KW-0862">Zinc</keyword>
<feature type="domain" description="EGF-like" evidence="11">
    <location>
        <begin position="771"/>
        <end position="808"/>
    </location>
</feature>
<feature type="region of interest" description="Disordered" evidence="9">
    <location>
        <begin position="117"/>
        <end position="138"/>
    </location>
</feature>
<evidence type="ECO:0000256" key="1">
    <source>
        <dbReference type="ARBA" id="ARBA00004479"/>
    </source>
</evidence>
<evidence type="ECO:0000256" key="8">
    <source>
        <dbReference type="PROSITE-ProRule" id="PRU00276"/>
    </source>
</evidence>
<evidence type="ECO:0000256" key="6">
    <source>
        <dbReference type="PROSITE-ProRule" id="PRU00068"/>
    </source>
</evidence>
<dbReference type="InterPro" id="IPR036436">
    <property type="entry name" value="Disintegrin_dom_sf"/>
</dbReference>
<dbReference type="GO" id="GO:0004222">
    <property type="term" value="F:metalloendopeptidase activity"/>
    <property type="evidence" value="ECO:0007669"/>
    <property type="project" value="InterPro"/>
</dbReference>
<dbReference type="PROSITE" id="PS01186">
    <property type="entry name" value="EGF_2"/>
    <property type="match status" value="1"/>
</dbReference>
<comment type="caution">
    <text evidence="7">Lacks conserved residue(s) required for the propagation of feature annotation.</text>
</comment>
<protein>
    <submittedName>
        <fullName evidence="14">CLUMA_CG013286, isoform B</fullName>
    </submittedName>
</protein>
<dbReference type="SUPFAM" id="SSF57552">
    <property type="entry name" value="Blood coagulation inhibitor (disintegrin)"/>
    <property type="match status" value="1"/>
</dbReference>
<keyword evidence="5 7" id="KW-1015">Disulfide bond</keyword>
<reference evidence="14 15" key="1">
    <citation type="submission" date="2015-04" db="EMBL/GenBank/DDBJ databases">
        <authorList>
            <person name="Syromyatnikov M.Y."/>
            <person name="Popov V.N."/>
        </authorList>
    </citation>
    <scope>NUCLEOTIDE SEQUENCE [LARGE SCALE GENOMIC DNA]</scope>
</reference>
<dbReference type="PROSITE" id="PS50214">
    <property type="entry name" value="DISINTEGRIN_2"/>
    <property type="match status" value="1"/>
</dbReference>
<dbReference type="Gene3D" id="3.40.390.10">
    <property type="entry name" value="Collagenase (Catalytic Domain)"/>
    <property type="match status" value="1"/>
</dbReference>